<dbReference type="AlphaFoldDB" id="A0A4R1L1Y3"/>
<proteinExistence type="predicted"/>
<dbReference type="GO" id="GO:0016757">
    <property type="term" value="F:glycosyltransferase activity"/>
    <property type="evidence" value="ECO:0007669"/>
    <property type="project" value="InterPro"/>
</dbReference>
<accession>A0A4R1L1Y3</accession>
<dbReference type="EMBL" id="SMGK01000006">
    <property type="protein sequence ID" value="TCK70893.1"/>
    <property type="molecule type" value="Genomic_DNA"/>
</dbReference>
<dbReference type="PANTHER" id="PTHR46401:SF2">
    <property type="entry name" value="GLYCOSYLTRANSFERASE WBBK-RELATED"/>
    <property type="match status" value="1"/>
</dbReference>
<dbReference type="GO" id="GO:0009103">
    <property type="term" value="P:lipopolysaccharide biosynthetic process"/>
    <property type="evidence" value="ECO:0007669"/>
    <property type="project" value="TreeGrafter"/>
</dbReference>
<comment type="caution">
    <text evidence="4">The sequence shown here is derived from an EMBL/GenBank/DDBJ whole genome shotgun (WGS) entry which is preliminary data.</text>
</comment>
<gene>
    <name evidence="4" type="ORF">C7378_3283</name>
</gene>
<dbReference type="OrthoDB" id="9797829at2"/>
<sequence length="369" mass="41328">MHILLVANYAPDRQQSMLRYEDLLARELPQRGHQVSEISPPSIFGRLAPADTTLGKWLGYVDKFLLFPPLLRLRARRVDVVHICDHSNSMYLPHSPRKPWVITCHDLLAVRSALGHFEGIVTSRTGKLLQSWILAGLKRSRHTICVSHKTHADWNAIIGTPAAVIHNPMNWHFAPTSQSAIRAVRQKHQMGDGEYVLSVGGDNWYKDRPALIRIFAAMRRLPQYGGLRLVLAGRPPAAELRALIASESLTDAVIEMHDCSNDDLMALYTGALALLFPSREEGFGWPILEAQACGCAVVTTAREPMREVSGDAAILIDAAQPEAAAEHIAQQLSQATQLRQRGFENLTRFDLDTILSRYIDYYNQVRESF</sequence>
<dbReference type="Pfam" id="PF13439">
    <property type="entry name" value="Glyco_transf_4"/>
    <property type="match status" value="1"/>
</dbReference>
<evidence type="ECO:0000256" key="1">
    <source>
        <dbReference type="ARBA" id="ARBA00022679"/>
    </source>
</evidence>
<keyword evidence="1 4" id="KW-0808">Transferase</keyword>
<feature type="domain" description="Glycosyl transferase family 1" evidence="2">
    <location>
        <begin position="185"/>
        <end position="340"/>
    </location>
</feature>
<dbReference type="SUPFAM" id="SSF53756">
    <property type="entry name" value="UDP-Glycosyltransferase/glycogen phosphorylase"/>
    <property type="match status" value="1"/>
</dbReference>
<protein>
    <submittedName>
        <fullName evidence="4">Glycosyltransferase involved in cell wall biosynthesis</fullName>
    </submittedName>
</protein>
<evidence type="ECO:0000259" key="2">
    <source>
        <dbReference type="Pfam" id="PF00534"/>
    </source>
</evidence>
<dbReference type="Pfam" id="PF00534">
    <property type="entry name" value="Glycos_transf_1"/>
    <property type="match status" value="1"/>
</dbReference>
<dbReference type="CDD" id="cd03809">
    <property type="entry name" value="GT4_MtfB-like"/>
    <property type="match status" value="1"/>
</dbReference>
<dbReference type="Gene3D" id="3.40.50.2000">
    <property type="entry name" value="Glycogen Phosphorylase B"/>
    <property type="match status" value="2"/>
</dbReference>
<keyword evidence="5" id="KW-1185">Reference proteome</keyword>
<dbReference type="InterPro" id="IPR028098">
    <property type="entry name" value="Glyco_trans_4-like_N"/>
</dbReference>
<dbReference type="Proteomes" id="UP000295210">
    <property type="component" value="Unassembled WGS sequence"/>
</dbReference>
<dbReference type="RefSeq" id="WP_131999004.1">
    <property type="nucleotide sequence ID" value="NZ_SMGK01000006.1"/>
</dbReference>
<feature type="domain" description="Glycosyltransferase subfamily 4-like N-terminal" evidence="3">
    <location>
        <begin position="24"/>
        <end position="168"/>
    </location>
</feature>
<evidence type="ECO:0000313" key="4">
    <source>
        <dbReference type="EMBL" id="TCK70893.1"/>
    </source>
</evidence>
<name>A0A4R1L1Y3_9BACT</name>
<evidence type="ECO:0000313" key="5">
    <source>
        <dbReference type="Proteomes" id="UP000295210"/>
    </source>
</evidence>
<evidence type="ECO:0000259" key="3">
    <source>
        <dbReference type="Pfam" id="PF13439"/>
    </source>
</evidence>
<dbReference type="InterPro" id="IPR001296">
    <property type="entry name" value="Glyco_trans_1"/>
</dbReference>
<reference evidence="4 5" key="1">
    <citation type="submission" date="2019-03" db="EMBL/GenBank/DDBJ databases">
        <title>Genomic Encyclopedia of Type Strains, Phase IV (KMG-IV): sequencing the most valuable type-strain genomes for metagenomic binning, comparative biology and taxonomic classification.</title>
        <authorList>
            <person name="Goeker M."/>
        </authorList>
    </citation>
    <scope>NUCLEOTIDE SEQUENCE [LARGE SCALE GENOMIC DNA]</scope>
    <source>
        <strain evidence="4 5">DSM 103428</strain>
    </source>
</reference>
<organism evidence="4 5">
    <name type="scientific">Acidipila rosea</name>
    <dbReference type="NCBI Taxonomy" id="768535"/>
    <lineage>
        <taxon>Bacteria</taxon>
        <taxon>Pseudomonadati</taxon>
        <taxon>Acidobacteriota</taxon>
        <taxon>Terriglobia</taxon>
        <taxon>Terriglobales</taxon>
        <taxon>Acidobacteriaceae</taxon>
        <taxon>Acidipila</taxon>
    </lineage>
</organism>
<dbReference type="PANTHER" id="PTHR46401">
    <property type="entry name" value="GLYCOSYLTRANSFERASE WBBK-RELATED"/>
    <property type="match status" value="1"/>
</dbReference>